<evidence type="ECO:0000313" key="1">
    <source>
        <dbReference type="EMBL" id="MCH6165258.1"/>
    </source>
</evidence>
<evidence type="ECO:0000313" key="2">
    <source>
        <dbReference type="Proteomes" id="UP001299970"/>
    </source>
</evidence>
<reference evidence="1 2" key="1">
    <citation type="submission" date="2022-03" db="EMBL/GenBank/DDBJ databases">
        <title>Pseudonocardia alaer sp. nov., a novel actinomycete isolated from reed forest soil.</title>
        <authorList>
            <person name="Wang L."/>
        </authorList>
    </citation>
    <scope>NUCLEOTIDE SEQUENCE [LARGE SCALE GENOMIC DNA]</scope>
    <source>
        <strain evidence="1 2">Y-16303</strain>
    </source>
</reference>
<dbReference type="EMBL" id="JAKXMK010000004">
    <property type="protein sequence ID" value="MCH6165258.1"/>
    <property type="molecule type" value="Genomic_DNA"/>
</dbReference>
<organism evidence="1 2">
    <name type="scientific">Pseudonocardia alaniniphila</name>
    <dbReference type="NCBI Taxonomy" id="75291"/>
    <lineage>
        <taxon>Bacteria</taxon>
        <taxon>Bacillati</taxon>
        <taxon>Actinomycetota</taxon>
        <taxon>Actinomycetes</taxon>
        <taxon>Pseudonocardiales</taxon>
        <taxon>Pseudonocardiaceae</taxon>
        <taxon>Pseudonocardia</taxon>
    </lineage>
</organism>
<sequence>MTRAPAQLNMAALGHAADPVKPACSGLSGLRHLALLAVVAVIGGLLVLCCCYEDASEAHSADARSATPQLSDLLHAVAAPDPLAEYLSDVVEDGSRTLFVDTDALVSRREAGSGSVTATAEVRGPDLDPLVDVTGTAVYEGLVAVAAPHSDCDPHADGLDAIVLSAAPALDGMPGLTVLHANVDAPSAGAGWGWHAVLHQATPESPPYLLCVLRT</sequence>
<dbReference type="RefSeq" id="WP_241035282.1">
    <property type="nucleotide sequence ID" value="NZ_BAAAJF010000018.1"/>
</dbReference>
<accession>A0ABS9T9P6</accession>
<comment type="caution">
    <text evidence="1">The sequence shown here is derived from an EMBL/GenBank/DDBJ whole genome shotgun (WGS) entry which is preliminary data.</text>
</comment>
<dbReference type="Proteomes" id="UP001299970">
    <property type="component" value="Unassembled WGS sequence"/>
</dbReference>
<gene>
    <name evidence="1" type="ORF">MMF94_06150</name>
</gene>
<protein>
    <submittedName>
        <fullName evidence="1">Uncharacterized protein</fullName>
    </submittedName>
</protein>
<name>A0ABS9T9P6_9PSEU</name>
<keyword evidence="2" id="KW-1185">Reference proteome</keyword>
<proteinExistence type="predicted"/>